<dbReference type="AlphaFoldDB" id="A0ABD2W6L6"/>
<keyword evidence="2" id="KW-1185">Reference proteome</keyword>
<name>A0ABD2W6L6_9HYME</name>
<organism evidence="1 2">
    <name type="scientific">Trichogramma kaykai</name>
    <dbReference type="NCBI Taxonomy" id="54128"/>
    <lineage>
        <taxon>Eukaryota</taxon>
        <taxon>Metazoa</taxon>
        <taxon>Ecdysozoa</taxon>
        <taxon>Arthropoda</taxon>
        <taxon>Hexapoda</taxon>
        <taxon>Insecta</taxon>
        <taxon>Pterygota</taxon>
        <taxon>Neoptera</taxon>
        <taxon>Endopterygota</taxon>
        <taxon>Hymenoptera</taxon>
        <taxon>Apocrita</taxon>
        <taxon>Proctotrupomorpha</taxon>
        <taxon>Chalcidoidea</taxon>
        <taxon>Trichogrammatidae</taxon>
        <taxon>Trichogramma</taxon>
    </lineage>
</organism>
<comment type="caution">
    <text evidence="1">The sequence shown here is derived from an EMBL/GenBank/DDBJ whole genome shotgun (WGS) entry which is preliminary data.</text>
</comment>
<proteinExistence type="predicted"/>
<gene>
    <name evidence="1" type="ORF">TKK_016108</name>
</gene>
<evidence type="ECO:0008006" key="3">
    <source>
        <dbReference type="Google" id="ProtNLM"/>
    </source>
</evidence>
<sequence length="81" mass="8989">MEPETKSRCLNLRKAKVNLKNKLESSEGLTYESNVQLLAPDLPTISSITPKIDDSAKPIIVFFDLETGGLTPDSDMYIFLS</sequence>
<evidence type="ECO:0000313" key="2">
    <source>
        <dbReference type="Proteomes" id="UP001627154"/>
    </source>
</evidence>
<dbReference type="Proteomes" id="UP001627154">
    <property type="component" value="Unassembled WGS sequence"/>
</dbReference>
<reference evidence="1 2" key="1">
    <citation type="journal article" date="2024" name="bioRxiv">
        <title>A reference genome for Trichogramma kaykai: A tiny desert-dwelling parasitoid wasp with competing sex-ratio distorters.</title>
        <authorList>
            <person name="Culotta J."/>
            <person name="Lindsey A.R."/>
        </authorList>
    </citation>
    <scope>NUCLEOTIDE SEQUENCE [LARGE SCALE GENOMIC DNA]</scope>
    <source>
        <strain evidence="1 2">KSX58</strain>
    </source>
</reference>
<accession>A0ABD2W6L6</accession>
<evidence type="ECO:0000313" key="1">
    <source>
        <dbReference type="EMBL" id="KAL3388675.1"/>
    </source>
</evidence>
<protein>
    <recommendedName>
        <fullName evidence="3">Exonuclease domain-containing protein</fullName>
    </recommendedName>
</protein>
<dbReference type="EMBL" id="JBJJXI010000128">
    <property type="protein sequence ID" value="KAL3388675.1"/>
    <property type="molecule type" value="Genomic_DNA"/>
</dbReference>